<dbReference type="VEuPathDB" id="VectorBase:AFAF004530"/>
<proteinExistence type="predicted"/>
<dbReference type="GO" id="GO:0008061">
    <property type="term" value="F:chitin binding"/>
    <property type="evidence" value="ECO:0007669"/>
    <property type="project" value="InterPro"/>
</dbReference>
<reference evidence="2" key="2">
    <citation type="submission" date="2020-05" db="UniProtKB">
        <authorList>
            <consortium name="EnsemblMetazoa"/>
        </authorList>
    </citation>
    <scope>IDENTIFICATION</scope>
    <source>
        <strain evidence="2">FAR1</strain>
    </source>
</reference>
<dbReference type="SUPFAM" id="SSF57625">
    <property type="entry name" value="Invertebrate chitin-binding proteins"/>
    <property type="match status" value="1"/>
</dbReference>
<name>A0A182Q7E2_9DIPT</name>
<organism evidence="2 3">
    <name type="scientific">Anopheles farauti</name>
    <dbReference type="NCBI Taxonomy" id="69004"/>
    <lineage>
        <taxon>Eukaryota</taxon>
        <taxon>Metazoa</taxon>
        <taxon>Ecdysozoa</taxon>
        <taxon>Arthropoda</taxon>
        <taxon>Hexapoda</taxon>
        <taxon>Insecta</taxon>
        <taxon>Pterygota</taxon>
        <taxon>Neoptera</taxon>
        <taxon>Endopterygota</taxon>
        <taxon>Diptera</taxon>
        <taxon>Nematocera</taxon>
        <taxon>Culicoidea</taxon>
        <taxon>Culicidae</taxon>
        <taxon>Anophelinae</taxon>
        <taxon>Anopheles</taxon>
    </lineage>
</organism>
<feature type="domain" description="Chitin-binding type-2" evidence="1">
    <location>
        <begin position="32"/>
        <end position="88"/>
    </location>
</feature>
<dbReference type="PROSITE" id="PS50940">
    <property type="entry name" value="CHIT_BIND_II"/>
    <property type="match status" value="1"/>
</dbReference>
<dbReference type="InterPro" id="IPR036508">
    <property type="entry name" value="Chitin-bd_dom_sf"/>
</dbReference>
<dbReference type="Pfam" id="PF01607">
    <property type="entry name" value="CBM_14"/>
    <property type="match status" value="1"/>
</dbReference>
<dbReference type="AlphaFoldDB" id="A0A182Q7E2"/>
<dbReference type="InterPro" id="IPR002557">
    <property type="entry name" value="Chitin-bd_dom"/>
</dbReference>
<dbReference type="Proteomes" id="UP000075886">
    <property type="component" value="Unassembled WGS sequence"/>
</dbReference>
<dbReference type="EMBL" id="AXCN02000823">
    <property type="status" value="NOT_ANNOTATED_CDS"/>
    <property type="molecule type" value="Genomic_DNA"/>
</dbReference>
<evidence type="ECO:0000313" key="3">
    <source>
        <dbReference type="Proteomes" id="UP000075886"/>
    </source>
</evidence>
<dbReference type="SMART" id="SM00494">
    <property type="entry name" value="ChtBD2"/>
    <property type="match status" value="1"/>
</dbReference>
<keyword evidence="3" id="KW-1185">Reference proteome</keyword>
<sequence length="208" mass="23199">MVSLLSAQQTAQNEATLDRKRISCYNASTVPDYLCPPDVARLRLVHETSCQRYYVCENGKATEMSCAGRRYFNPRTKSCGRSGRVCRTSPRVLIDRVAECRMDGARPGARSCQRTFVPYPSAGNATGVLVCNADGSAFLAHCPLTCTGLQTVFINGKCRLRQLLRGRHKWEKLLRNPGRYPPDRVAINRTLRTRAGIRPLDTCTERSG</sequence>
<evidence type="ECO:0000259" key="1">
    <source>
        <dbReference type="PROSITE" id="PS50940"/>
    </source>
</evidence>
<dbReference type="GO" id="GO:0005576">
    <property type="term" value="C:extracellular region"/>
    <property type="evidence" value="ECO:0007669"/>
    <property type="project" value="InterPro"/>
</dbReference>
<dbReference type="STRING" id="69004.A0A182Q7E2"/>
<accession>A0A182Q7E2</accession>
<reference evidence="3" key="1">
    <citation type="submission" date="2014-01" db="EMBL/GenBank/DDBJ databases">
        <title>The Genome Sequence of Anopheles farauti FAR1 (V2).</title>
        <authorList>
            <consortium name="The Broad Institute Genomics Platform"/>
            <person name="Neafsey D.E."/>
            <person name="Besansky N."/>
            <person name="Howell P."/>
            <person name="Walton C."/>
            <person name="Young S.K."/>
            <person name="Zeng Q."/>
            <person name="Gargeya S."/>
            <person name="Fitzgerald M."/>
            <person name="Haas B."/>
            <person name="Abouelleil A."/>
            <person name="Allen A.W."/>
            <person name="Alvarado L."/>
            <person name="Arachchi H.M."/>
            <person name="Berlin A.M."/>
            <person name="Chapman S.B."/>
            <person name="Gainer-Dewar J."/>
            <person name="Goldberg J."/>
            <person name="Griggs A."/>
            <person name="Gujja S."/>
            <person name="Hansen M."/>
            <person name="Howarth C."/>
            <person name="Imamovic A."/>
            <person name="Ireland A."/>
            <person name="Larimer J."/>
            <person name="McCowan C."/>
            <person name="Murphy C."/>
            <person name="Pearson M."/>
            <person name="Poon T.W."/>
            <person name="Priest M."/>
            <person name="Roberts A."/>
            <person name="Saif S."/>
            <person name="Shea T."/>
            <person name="Sisk P."/>
            <person name="Sykes S."/>
            <person name="Wortman J."/>
            <person name="Nusbaum C."/>
            <person name="Birren B."/>
        </authorList>
    </citation>
    <scope>NUCLEOTIDE SEQUENCE [LARGE SCALE GENOMIC DNA]</scope>
    <source>
        <strain evidence="3">FAR1</strain>
    </source>
</reference>
<dbReference type="EnsemblMetazoa" id="AFAF004530-RA">
    <property type="protein sequence ID" value="AFAF004530-PA"/>
    <property type="gene ID" value="AFAF004530"/>
</dbReference>
<protein>
    <recommendedName>
        <fullName evidence="1">Chitin-binding type-2 domain-containing protein</fullName>
    </recommendedName>
</protein>
<evidence type="ECO:0000313" key="2">
    <source>
        <dbReference type="EnsemblMetazoa" id="AFAF004530-PA"/>
    </source>
</evidence>
<dbReference type="Gene3D" id="2.170.140.10">
    <property type="entry name" value="Chitin binding domain"/>
    <property type="match status" value="1"/>
</dbReference>